<accession>C5LGA6</accession>
<feature type="compositionally biased region" description="Low complexity" evidence="1">
    <location>
        <begin position="419"/>
        <end position="429"/>
    </location>
</feature>
<dbReference type="Proteomes" id="UP000007800">
    <property type="component" value="Unassembled WGS sequence"/>
</dbReference>
<proteinExistence type="predicted"/>
<evidence type="ECO:0000313" key="3">
    <source>
        <dbReference type="Proteomes" id="UP000007800"/>
    </source>
</evidence>
<feature type="region of interest" description="Disordered" evidence="1">
    <location>
        <begin position="1"/>
        <end position="26"/>
    </location>
</feature>
<dbReference type="GeneID" id="9045835"/>
<organism evidence="3">
    <name type="scientific">Perkinsus marinus (strain ATCC 50983 / TXsc)</name>
    <dbReference type="NCBI Taxonomy" id="423536"/>
    <lineage>
        <taxon>Eukaryota</taxon>
        <taxon>Sar</taxon>
        <taxon>Alveolata</taxon>
        <taxon>Perkinsozoa</taxon>
        <taxon>Perkinsea</taxon>
        <taxon>Perkinsida</taxon>
        <taxon>Perkinsidae</taxon>
        <taxon>Perkinsus</taxon>
    </lineage>
</organism>
<feature type="region of interest" description="Disordered" evidence="1">
    <location>
        <begin position="462"/>
        <end position="513"/>
    </location>
</feature>
<dbReference type="InParanoid" id="C5LGA6"/>
<feature type="compositionally biased region" description="Basic residues" evidence="1">
    <location>
        <begin position="492"/>
        <end position="503"/>
    </location>
</feature>
<gene>
    <name evidence="2" type="ORF">Pmar_PMAR008360</name>
</gene>
<feature type="compositionally biased region" description="Polar residues" evidence="1">
    <location>
        <begin position="373"/>
        <end position="410"/>
    </location>
</feature>
<dbReference type="AlphaFoldDB" id="C5LGA6"/>
<feature type="compositionally biased region" description="Polar residues" evidence="1">
    <location>
        <begin position="470"/>
        <end position="490"/>
    </location>
</feature>
<reference evidence="2 3" key="1">
    <citation type="submission" date="2008-07" db="EMBL/GenBank/DDBJ databases">
        <authorList>
            <person name="El-Sayed N."/>
            <person name="Caler E."/>
            <person name="Inman J."/>
            <person name="Amedeo P."/>
            <person name="Hass B."/>
            <person name="Wortman J."/>
        </authorList>
    </citation>
    <scope>NUCLEOTIDE SEQUENCE [LARGE SCALE GENOMIC DNA]</scope>
    <source>
        <strain evidence="3">ATCC 50983 / TXsc</strain>
    </source>
</reference>
<name>C5LGA6_PERM5</name>
<evidence type="ECO:0000256" key="1">
    <source>
        <dbReference type="SAM" id="MobiDB-lite"/>
    </source>
</evidence>
<evidence type="ECO:0000313" key="2">
    <source>
        <dbReference type="EMBL" id="EER04237.1"/>
    </source>
</evidence>
<protein>
    <submittedName>
        <fullName evidence="2">Uncharacterized protein</fullName>
    </submittedName>
</protein>
<feature type="compositionally biased region" description="Basic and acidic residues" evidence="1">
    <location>
        <begin position="504"/>
        <end position="513"/>
    </location>
</feature>
<feature type="region of interest" description="Disordered" evidence="1">
    <location>
        <begin position="373"/>
        <end position="450"/>
    </location>
</feature>
<dbReference type="EMBL" id="GG681762">
    <property type="protein sequence ID" value="EER04237.1"/>
    <property type="molecule type" value="Genomic_DNA"/>
</dbReference>
<keyword evidence="3" id="KW-1185">Reference proteome</keyword>
<sequence length="513" mass="55179">MSAFGQRGRQFFNKNNNNDDTKKRAGTTKWSDVRTQCLVQKYGLFPSLVPTSDNIMKSLNGDNCEWLRRPGYAASFLGQDLKELCDSFDNMTNLINNEYVTGVLRPLRTLIIESDAAKIIQPIGNSVTQFQDSEIEDDEEEVATAMYTFTTELCNWAMLRPDGHADSAGMIKEMEALLECITPLANLCVDILIYLSILDHGSDYVLKGDAQLANNEYFNELKKGTGDVTTMSQYFAACAHAQCKARKVGKEVARKQTTRSGIKSAFGTPTSPVSGRSSHGGIAAAVAASQQSLVSSPTFGNLSQVFARSDRKKKDVSVNLDFVSAKKPRLSATSFNSAEEYMNSMSPDEKKALIEAAGVLGMHVRQLLEHQLEQQGAATSSTPSPLSRITTGLKSTPSKPSTVLPQAKQWSDTEEVDAESSSSSDGASDVAKKDVSAVTVPPLPEGIQERTKARVAALNAGLLETPADKATTSTNGTKVSSTTGKASPTGNKAKRAAKGKGRRGKESTESAST</sequence>
<dbReference type="RefSeq" id="XP_002772421.1">
    <property type="nucleotide sequence ID" value="XM_002772375.1"/>
</dbReference>